<reference evidence="7" key="2">
    <citation type="submission" date="2023-06" db="EMBL/GenBank/DDBJ databases">
        <authorList>
            <person name="Kobayashi Y."/>
            <person name="Kayamori A."/>
            <person name="Aoki K."/>
            <person name="Shiwa Y."/>
            <person name="Fujita N."/>
            <person name="Sugita T."/>
            <person name="Iwasaki W."/>
            <person name="Tanaka N."/>
            <person name="Takashima M."/>
        </authorList>
    </citation>
    <scope>NUCLEOTIDE SEQUENCE</scope>
    <source>
        <strain evidence="7">HIS016</strain>
    </source>
</reference>
<evidence type="ECO:0000256" key="6">
    <source>
        <dbReference type="SAM" id="MobiDB-lite"/>
    </source>
</evidence>
<name>A0AAD3TTJ9_9TREE</name>
<feature type="region of interest" description="Disordered" evidence="6">
    <location>
        <begin position="1"/>
        <end position="63"/>
    </location>
</feature>
<dbReference type="InterPro" id="IPR017438">
    <property type="entry name" value="ATP-NAD_kinase_N"/>
</dbReference>
<evidence type="ECO:0000313" key="8">
    <source>
        <dbReference type="Proteomes" id="UP001222932"/>
    </source>
</evidence>
<evidence type="ECO:0000256" key="2">
    <source>
        <dbReference type="ARBA" id="ARBA00022679"/>
    </source>
</evidence>
<dbReference type="Pfam" id="PF20143">
    <property type="entry name" value="NAD_kinase_C"/>
    <property type="match status" value="1"/>
</dbReference>
<keyword evidence="8" id="KW-1185">Reference proteome</keyword>
<feature type="compositionally biased region" description="Polar residues" evidence="6">
    <location>
        <begin position="18"/>
        <end position="29"/>
    </location>
</feature>
<protein>
    <recommendedName>
        <fullName evidence="9">ATP-NAD kinase</fullName>
    </recommendedName>
</protein>
<keyword evidence="5" id="KW-0520">NAD</keyword>
<comment type="caution">
    <text evidence="7">The sequence shown here is derived from an EMBL/GenBank/DDBJ whole genome shotgun (WGS) entry which is preliminary data.</text>
</comment>
<dbReference type="InterPro" id="IPR017437">
    <property type="entry name" value="ATP-NAD_kinase_PpnK-typ_C"/>
</dbReference>
<feature type="compositionally biased region" description="Polar residues" evidence="6">
    <location>
        <begin position="39"/>
        <end position="60"/>
    </location>
</feature>
<feature type="compositionally biased region" description="Polar residues" evidence="6">
    <location>
        <begin position="814"/>
        <end position="824"/>
    </location>
</feature>
<dbReference type="EMBL" id="BTCM01000003">
    <property type="protein sequence ID" value="GMK56564.1"/>
    <property type="molecule type" value="Genomic_DNA"/>
</dbReference>
<feature type="compositionally biased region" description="Basic and acidic residues" evidence="6">
    <location>
        <begin position="170"/>
        <end position="182"/>
    </location>
</feature>
<feature type="compositionally biased region" description="Basic and acidic residues" evidence="6">
    <location>
        <begin position="680"/>
        <end position="706"/>
    </location>
</feature>
<keyword evidence="4" id="KW-0521">NADP</keyword>
<evidence type="ECO:0000256" key="1">
    <source>
        <dbReference type="ARBA" id="ARBA00010995"/>
    </source>
</evidence>
<evidence type="ECO:0000256" key="5">
    <source>
        <dbReference type="ARBA" id="ARBA00023027"/>
    </source>
</evidence>
<feature type="compositionally biased region" description="Basic and acidic residues" evidence="6">
    <location>
        <begin position="780"/>
        <end position="794"/>
    </location>
</feature>
<dbReference type="GO" id="GO:0006741">
    <property type="term" value="P:NADP+ biosynthetic process"/>
    <property type="evidence" value="ECO:0007669"/>
    <property type="project" value="InterPro"/>
</dbReference>
<dbReference type="HAMAP" id="MF_00361">
    <property type="entry name" value="NAD_kinase"/>
    <property type="match status" value="1"/>
</dbReference>
<dbReference type="PANTHER" id="PTHR20275:SF0">
    <property type="entry name" value="NAD KINASE"/>
    <property type="match status" value="1"/>
</dbReference>
<comment type="similarity">
    <text evidence="1">Belongs to the NAD kinase family.</text>
</comment>
<gene>
    <name evidence="7" type="ORF">CspeluHIS016_0304040</name>
</gene>
<dbReference type="Gene3D" id="2.60.200.30">
    <property type="entry name" value="Probable inorganic polyphosphate/atp-NAD kinase, domain 2"/>
    <property type="match status" value="1"/>
</dbReference>
<evidence type="ECO:0008006" key="9">
    <source>
        <dbReference type="Google" id="ProtNLM"/>
    </source>
</evidence>
<feature type="region of interest" description="Disordered" evidence="6">
    <location>
        <begin position="204"/>
        <end position="230"/>
    </location>
</feature>
<keyword evidence="3" id="KW-0418">Kinase</keyword>
<dbReference type="Gene3D" id="3.40.50.10330">
    <property type="entry name" value="Probable inorganic polyphosphate/atp-NAD kinase, domain 1"/>
    <property type="match status" value="1"/>
</dbReference>
<dbReference type="FunFam" id="2.60.200.30:FF:000004">
    <property type="entry name" value="NAD kinase 2, chloroplastic"/>
    <property type="match status" value="1"/>
</dbReference>
<reference evidence="7" key="1">
    <citation type="journal article" date="2023" name="BMC Genomics">
        <title>Chromosome-level genome assemblies of Cutaneotrichosporon spp. (Trichosporonales, Basidiomycota) reveal imbalanced evolution between nucleotide sequences and chromosome synteny.</title>
        <authorList>
            <person name="Kobayashi Y."/>
            <person name="Kayamori A."/>
            <person name="Aoki K."/>
            <person name="Shiwa Y."/>
            <person name="Matsutani M."/>
            <person name="Fujita N."/>
            <person name="Sugita T."/>
            <person name="Iwasaki W."/>
            <person name="Tanaka N."/>
            <person name="Takashima M."/>
        </authorList>
    </citation>
    <scope>NUCLEOTIDE SEQUENCE</scope>
    <source>
        <strain evidence="7">HIS016</strain>
    </source>
</reference>
<feature type="compositionally biased region" description="Polar residues" evidence="6">
    <location>
        <begin position="759"/>
        <end position="771"/>
    </location>
</feature>
<evidence type="ECO:0000313" key="7">
    <source>
        <dbReference type="EMBL" id="GMK56564.1"/>
    </source>
</evidence>
<proteinExistence type="inferred from homology"/>
<dbReference type="GO" id="GO:0019674">
    <property type="term" value="P:NAD+ metabolic process"/>
    <property type="evidence" value="ECO:0007669"/>
    <property type="project" value="InterPro"/>
</dbReference>
<feature type="region of interest" description="Disordered" evidence="6">
    <location>
        <begin position="125"/>
        <end position="192"/>
    </location>
</feature>
<accession>A0AAD3TTJ9</accession>
<dbReference type="PANTHER" id="PTHR20275">
    <property type="entry name" value="NAD KINASE"/>
    <property type="match status" value="1"/>
</dbReference>
<sequence length="937" mass="103749">MSKSHVNGQGPVPIPIVGSSTSSQLSPNREGSVPLPTGTRPTVSSPLSQQVSLPKASSPTAALGVSSINPLGMSNVYHTPGPLHPPAKKKVHISPEVDNNETPYYIHSGIDKHGALSGWLRGKHENTSTRQRREEHNELRNSAEPSKLPAPPRPRRPGILKPLTPAHPPLFEKDERIDRGYESEGASTRFDSTGLYDDEFLEYHDDDDEDEDGPSSLSRQLAETAQGVREVSRELGRTRVRSRIQTILIVTKARDNRLITLTRELALYCMLRKPSAAASTTDVRQARNTSLDRGMIVYVDNQLRTSKRFDAAGMQRDYPQLFEPIASRRRSSNSASASASSVSISTMASSWSTASGTEQRKDRGQLRYWTAEMCSNSPQLFDFVVTLGGDGTVLFTSWLFQRIVPPVLPFALGSLGFLTNFDFKNYQDTIDKCIDDGIRVNLRMRFTCTVYRAVAPDASVVVGKGRKRKAIRKPGGEILIEQVDRDGWEALEGGTPIGSVGKGRHSKDKEIMCFTTRPVEQFEVLNDLVVDRGPSPFVSLLEVFGDDHHLTTVQADGLTVSTPTGSTAYSLSAGGSLVHPGIPAILITPICPHTLSFRPMLLPDGIELRVCVPYNSRSTAWASFDGRGRVELKQGDHIKITASKYPFPTVCADKQSTDWFRSIQRTLKWNERERQKSFVVVEEDHPYDHHKEENGFSDGDGEHSSDDSSEDDFDIDDRSTGELTPPPKDDTESTFAPSKPMRVHTHLRHLRDDDEFRSGVQSPDRFQSSYQCPPPISQRHLFDALAKVESKLNRVEIQSPEDEDADESSQSSANRPPSVSSLSERTPIAMSVPLPVDHEERAEAEDQVHPLPEPIPRTESDMTLAPPDAYDRAGRRSNTYDGGRTPRQGRSRSRSRAREVRASSNSRSGSPQVGARKPKAFAFFGHDDSQSEVSDDE</sequence>
<dbReference type="Proteomes" id="UP001222932">
    <property type="component" value="Unassembled WGS sequence"/>
</dbReference>
<feature type="region of interest" description="Disordered" evidence="6">
    <location>
        <begin position="680"/>
        <end position="937"/>
    </location>
</feature>
<evidence type="ECO:0000256" key="4">
    <source>
        <dbReference type="ARBA" id="ARBA00022857"/>
    </source>
</evidence>
<dbReference type="AlphaFoldDB" id="A0AAD3TTJ9"/>
<feature type="compositionally biased region" description="Basic and acidic residues" evidence="6">
    <location>
        <begin position="836"/>
        <end position="848"/>
    </location>
</feature>
<organism evidence="7 8">
    <name type="scientific">Cutaneotrichosporon spelunceum</name>
    <dbReference type="NCBI Taxonomy" id="1672016"/>
    <lineage>
        <taxon>Eukaryota</taxon>
        <taxon>Fungi</taxon>
        <taxon>Dikarya</taxon>
        <taxon>Basidiomycota</taxon>
        <taxon>Agaricomycotina</taxon>
        <taxon>Tremellomycetes</taxon>
        <taxon>Trichosporonales</taxon>
        <taxon>Trichosporonaceae</taxon>
        <taxon>Cutaneotrichosporon</taxon>
    </lineage>
</organism>
<feature type="compositionally biased region" description="Acidic residues" evidence="6">
    <location>
        <begin position="204"/>
        <end position="213"/>
    </location>
</feature>
<dbReference type="InterPro" id="IPR016064">
    <property type="entry name" value="NAD/diacylglycerol_kinase_sf"/>
</dbReference>
<keyword evidence="2" id="KW-0808">Transferase</keyword>
<dbReference type="Pfam" id="PF01513">
    <property type="entry name" value="NAD_kinase"/>
    <property type="match status" value="1"/>
</dbReference>
<evidence type="ECO:0000256" key="3">
    <source>
        <dbReference type="ARBA" id="ARBA00022777"/>
    </source>
</evidence>
<dbReference type="SUPFAM" id="SSF111331">
    <property type="entry name" value="NAD kinase/diacylglycerol kinase-like"/>
    <property type="match status" value="1"/>
</dbReference>
<feature type="compositionally biased region" description="Basic and acidic residues" evidence="6">
    <location>
        <begin position="125"/>
        <end position="141"/>
    </location>
</feature>
<dbReference type="InterPro" id="IPR002504">
    <property type="entry name" value="NADK"/>
</dbReference>
<dbReference type="GO" id="GO:0003951">
    <property type="term" value="F:NAD+ kinase activity"/>
    <property type="evidence" value="ECO:0007669"/>
    <property type="project" value="InterPro"/>
</dbReference>